<dbReference type="GO" id="GO:0016301">
    <property type="term" value="F:kinase activity"/>
    <property type="evidence" value="ECO:0007669"/>
    <property type="project" value="UniProtKB-KW"/>
</dbReference>
<dbReference type="NCBIfam" id="TIGR00848">
    <property type="entry name" value="fruA"/>
    <property type="match status" value="1"/>
</dbReference>
<dbReference type="CDD" id="cd05569">
    <property type="entry name" value="PTS_IIB_fructose"/>
    <property type="match status" value="1"/>
</dbReference>
<dbReference type="SUPFAM" id="SSF55804">
    <property type="entry name" value="Phoshotransferase/anion transport protein"/>
    <property type="match status" value="1"/>
</dbReference>
<dbReference type="GO" id="GO:0005886">
    <property type="term" value="C:plasma membrane"/>
    <property type="evidence" value="ECO:0007669"/>
    <property type="project" value="TreeGrafter"/>
</dbReference>
<dbReference type="GO" id="GO:0090563">
    <property type="term" value="F:protein-phosphocysteine-sugar phosphotransferase activity"/>
    <property type="evidence" value="ECO:0007669"/>
    <property type="project" value="TreeGrafter"/>
</dbReference>
<dbReference type="PROSITE" id="PS51094">
    <property type="entry name" value="PTS_EIIA_TYPE_2"/>
    <property type="match status" value="1"/>
</dbReference>
<dbReference type="PANTHER" id="PTHR30505">
    <property type="entry name" value="FRUCTOSE-LIKE PERMEASE"/>
    <property type="match status" value="1"/>
</dbReference>
<dbReference type="AlphaFoldDB" id="A0A4R7UF09"/>
<comment type="caution">
    <text evidence="10">The sequence shown here is derived from an EMBL/GenBank/DDBJ whole genome shotgun (WGS) entry which is preliminary data.</text>
</comment>
<feature type="domain" description="PTS EIIB type-2" evidence="9">
    <location>
        <begin position="162"/>
        <end position="259"/>
    </location>
</feature>
<dbReference type="InterPro" id="IPR004715">
    <property type="entry name" value="PTS_IIA_fruc"/>
</dbReference>
<keyword evidence="4" id="KW-0808">Transferase</keyword>
<keyword evidence="7" id="KW-0472">Membrane</keyword>
<dbReference type="GO" id="GO:0022877">
    <property type="term" value="F:protein-N(PI)-phosphohistidine-fructose phosphotransferase system transporter activity"/>
    <property type="evidence" value="ECO:0007669"/>
    <property type="project" value="InterPro"/>
</dbReference>
<dbReference type="InterPro" id="IPR002178">
    <property type="entry name" value="PTS_EIIA_type-2_dom"/>
</dbReference>
<dbReference type="InterPro" id="IPR036095">
    <property type="entry name" value="PTS_EIIB-like_sf"/>
</dbReference>
<keyword evidence="1" id="KW-0813">Transport</keyword>
<keyword evidence="7" id="KW-1133">Transmembrane helix</keyword>
<keyword evidence="7" id="KW-0812">Transmembrane</keyword>
<dbReference type="Gene3D" id="3.40.50.2300">
    <property type="match status" value="1"/>
</dbReference>
<dbReference type="Proteomes" id="UP000295757">
    <property type="component" value="Unassembled WGS sequence"/>
</dbReference>
<name>A0A4R7UF09_9BACT</name>
<dbReference type="NCBIfam" id="TIGR00829">
    <property type="entry name" value="FRU"/>
    <property type="match status" value="1"/>
</dbReference>
<evidence type="ECO:0000256" key="5">
    <source>
        <dbReference type="ARBA" id="ARBA00022683"/>
    </source>
</evidence>
<sequence>MQVFKTEYIFEAENFHTKEDVLNFIASKAVQLSLSESKDVVLKALIQRENEFSTGMEKGFAIPHCQSDAIKRPALFFIRSTNALKWQTFDQSDVKYMFVILIPKENKDNLHMQTLTKVSTILLNENLINILKTSIDKNEIYQLISLFINEEKNNINSVISGKKVVGITSCAVGIAHTYLSAETLTKKLIELGYQPKIETRGSVGVQNQLTNQDIAEAEFVIIASDVKIPLDEFNNKKVYVTSTKEAIHKTEEVINKALKSPVFYSNNKVEKTYDTTKQGILKHIIKGISYMIPYVIFGGIMIAISLGLGKSIYGNNTEAPKGDFLWWLLQIGVVSFTLMIGALGAYIAYSIAGRAEH</sequence>
<dbReference type="InterPro" id="IPR050864">
    <property type="entry name" value="Bacterial_PTS_Sugar_Transport"/>
</dbReference>
<dbReference type="InterPro" id="IPR003501">
    <property type="entry name" value="PTS_EIIB_2/3"/>
</dbReference>
<dbReference type="InterPro" id="IPR013011">
    <property type="entry name" value="PTS_EIIB_2"/>
</dbReference>
<proteinExistence type="predicted"/>
<evidence type="ECO:0000256" key="1">
    <source>
        <dbReference type="ARBA" id="ARBA00022448"/>
    </source>
</evidence>
<protein>
    <submittedName>
        <fullName evidence="10">PTS system fructose-specific IIC component</fullName>
    </submittedName>
</protein>
<dbReference type="InterPro" id="IPR003353">
    <property type="entry name" value="PTS_IIB_fruc"/>
</dbReference>
<organism evidence="10 11">
    <name type="scientific">Mycoplasmopsis mustelae</name>
    <dbReference type="NCBI Taxonomy" id="171289"/>
    <lineage>
        <taxon>Bacteria</taxon>
        <taxon>Bacillati</taxon>
        <taxon>Mycoplasmatota</taxon>
        <taxon>Mycoplasmoidales</taxon>
        <taxon>Metamycoplasmataceae</taxon>
        <taxon>Mycoplasmopsis</taxon>
    </lineage>
</organism>
<evidence type="ECO:0000256" key="4">
    <source>
        <dbReference type="ARBA" id="ARBA00022679"/>
    </source>
</evidence>
<evidence type="ECO:0000256" key="7">
    <source>
        <dbReference type="SAM" id="Phobius"/>
    </source>
</evidence>
<dbReference type="Pfam" id="PF02302">
    <property type="entry name" value="PTS_IIB"/>
    <property type="match status" value="1"/>
</dbReference>
<dbReference type="Pfam" id="PF00359">
    <property type="entry name" value="PTS_EIIA_2"/>
    <property type="match status" value="1"/>
</dbReference>
<keyword evidence="2" id="KW-0597">Phosphoprotein</keyword>
<dbReference type="CDD" id="cd00211">
    <property type="entry name" value="PTS_IIA_fru"/>
    <property type="match status" value="1"/>
</dbReference>
<evidence type="ECO:0000259" key="9">
    <source>
        <dbReference type="PROSITE" id="PS51099"/>
    </source>
</evidence>
<dbReference type="PROSITE" id="PS51099">
    <property type="entry name" value="PTS_EIIB_TYPE_2"/>
    <property type="match status" value="1"/>
</dbReference>
<evidence type="ECO:0000313" key="10">
    <source>
        <dbReference type="EMBL" id="TDV24491.1"/>
    </source>
</evidence>
<feature type="transmembrane region" description="Helical" evidence="7">
    <location>
        <begin position="325"/>
        <end position="349"/>
    </location>
</feature>
<evidence type="ECO:0000256" key="6">
    <source>
        <dbReference type="ARBA" id="ARBA00022777"/>
    </source>
</evidence>
<keyword evidence="3" id="KW-0762">Sugar transport</keyword>
<dbReference type="SUPFAM" id="SSF52794">
    <property type="entry name" value="PTS system IIB component-like"/>
    <property type="match status" value="1"/>
</dbReference>
<reference evidence="10 11" key="1">
    <citation type="submission" date="2019-03" db="EMBL/GenBank/DDBJ databases">
        <title>Genomic Encyclopedia of Archaeal and Bacterial Type Strains, Phase II (KMG-II): from individual species to whole genera.</title>
        <authorList>
            <person name="Goeker M."/>
        </authorList>
    </citation>
    <scope>NUCLEOTIDE SEQUENCE [LARGE SCALE GENOMIC DNA]</scope>
    <source>
        <strain evidence="10 11">ATCC 35214</strain>
    </source>
</reference>
<dbReference type="PANTHER" id="PTHR30505:SF0">
    <property type="entry name" value="FRUCTOSE-LIKE PTS SYSTEM EIIBC COMPONENT-RELATED"/>
    <property type="match status" value="1"/>
</dbReference>
<evidence type="ECO:0000313" key="11">
    <source>
        <dbReference type="Proteomes" id="UP000295757"/>
    </source>
</evidence>
<evidence type="ECO:0000256" key="2">
    <source>
        <dbReference type="ARBA" id="ARBA00022553"/>
    </source>
</evidence>
<dbReference type="EMBL" id="SOCN01000001">
    <property type="protein sequence ID" value="TDV24491.1"/>
    <property type="molecule type" value="Genomic_DNA"/>
</dbReference>
<keyword evidence="6" id="KW-0418">Kinase</keyword>
<dbReference type="Gene3D" id="3.40.930.10">
    <property type="entry name" value="Mannitol-specific EII, Chain A"/>
    <property type="match status" value="1"/>
</dbReference>
<keyword evidence="11" id="KW-1185">Reference proteome</keyword>
<gene>
    <name evidence="10" type="ORF">BCF59_0464</name>
</gene>
<evidence type="ECO:0000256" key="3">
    <source>
        <dbReference type="ARBA" id="ARBA00022597"/>
    </source>
</evidence>
<keyword evidence="5" id="KW-0598">Phosphotransferase system</keyword>
<feature type="transmembrane region" description="Helical" evidence="7">
    <location>
        <begin position="291"/>
        <end position="313"/>
    </location>
</feature>
<feature type="domain" description="PTS EIIA type-2" evidence="8">
    <location>
        <begin position="2"/>
        <end position="147"/>
    </location>
</feature>
<accession>A0A4R7UF09</accession>
<dbReference type="GO" id="GO:0009401">
    <property type="term" value="P:phosphoenolpyruvate-dependent sugar phosphotransferase system"/>
    <property type="evidence" value="ECO:0007669"/>
    <property type="project" value="UniProtKB-KW"/>
</dbReference>
<dbReference type="InterPro" id="IPR016152">
    <property type="entry name" value="PTrfase/Anion_transptr"/>
</dbReference>
<evidence type="ECO:0000259" key="8">
    <source>
        <dbReference type="PROSITE" id="PS51094"/>
    </source>
</evidence>